<dbReference type="OrthoDB" id="9763537at2"/>
<dbReference type="RefSeq" id="WP_135874330.1">
    <property type="nucleotide sequence ID" value="NZ_SRSO01000001.1"/>
</dbReference>
<gene>
    <name evidence="9" type="ORF">EM932_00360</name>
</gene>
<dbReference type="Pfam" id="PF00728">
    <property type="entry name" value="Glyco_hydro_20"/>
    <property type="match status" value="1"/>
</dbReference>
<dbReference type="Gene3D" id="2.60.120.380">
    <property type="match status" value="1"/>
</dbReference>
<reference evidence="9 10" key="1">
    <citation type="submission" date="2019-04" db="EMBL/GenBank/DDBJ databases">
        <authorList>
            <person name="Liu A."/>
        </authorList>
    </citation>
    <scope>NUCLEOTIDE SEQUENCE [LARGE SCALE GENOMIC DNA]</scope>
    <source>
        <strain evidence="9 10">RZ03</strain>
    </source>
</reference>
<evidence type="ECO:0000256" key="6">
    <source>
        <dbReference type="PIRSR" id="PIRSR625705-1"/>
    </source>
</evidence>
<evidence type="ECO:0000259" key="7">
    <source>
        <dbReference type="Pfam" id="PF00728"/>
    </source>
</evidence>
<proteinExistence type="inferred from homology"/>
<comment type="caution">
    <text evidence="9">The sequence shown here is derived from an EMBL/GenBank/DDBJ whole genome shotgun (WGS) entry which is preliminary data.</text>
</comment>
<evidence type="ECO:0000256" key="1">
    <source>
        <dbReference type="ARBA" id="ARBA00001231"/>
    </source>
</evidence>
<dbReference type="InterPro" id="IPR025705">
    <property type="entry name" value="Beta_hexosaminidase_sua/sub"/>
</dbReference>
<organism evidence="9 10">
    <name type="scientific">Flavivirga rizhaonensis</name>
    <dbReference type="NCBI Taxonomy" id="2559571"/>
    <lineage>
        <taxon>Bacteria</taxon>
        <taxon>Pseudomonadati</taxon>
        <taxon>Bacteroidota</taxon>
        <taxon>Flavobacteriia</taxon>
        <taxon>Flavobacteriales</taxon>
        <taxon>Flavobacteriaceae</taxon>
        <taxon>Flavivirga</taxon>
    </lineage>
</organism>
<dbReference type="SUPFAM" id="SSF51445">
    <property type="entry name" value="(Trans)glycosidases"/>
    <property type="match status" value="1"/>
</dbReference>
<dbReference type="EC" id="3.2.1.52" evidence="3"/>
<feature type="active site" description="Proton donor" evidence="6">
    <location>
        <position position="308"/>
    </location>
</feature>
<evidence type="ECO:0000256" key="5">
    <source>
        <dbReference type="ARBA" id="ARBA00023295"/>
    </source>
</evidence>
<dbReference type="PANTHER" id="PTHR22600">
    <property type="entry name" value="BETA-HEXOSAMINIDASE"/>
    <property type="match status" value="1"/>
</dbReference>
<keyword evidence="5" id="KW-0326">Glycosidase</keyword>
<dbReference type="GO" id="GO:0004563">
    <property type="term" value="F:beta-N-acetylhexosaminidase activity"/>
    <property type="evidence" value="ECO:0007669"/>
    <property type="project" value="UniProtKB-EC"/>
</dbReference>
<dbReference type="EMBL" id="SRSO01000001">
    <property type="protein sequence ID" value="TGV04613.1"/>
    <property type="molecule type" value="Genomic_DNA"/>
</dbReference>
<protein>
    <recommendedName>
        <fullName evidence="3">beta-N-acetylhexosaminidase</fullName>
        <ecNumber evidence="3">3.2.1.52</ecNumber>
    </recommendedName>
</protein>
<dbReference type="Proteomes" id="UP000307602">
    <property type="component" value="Unassembled WGS sequence"/>
</dbReference>
<feature type="domain" description="Glycoside hydrolase family 20 catalytic" evidence="7">
    <location>
        <begin position="152"/>
        <end position="483"/>
    </location>
</feature>
<evidence type="ECO:0000256" key="4">
    <source>
        <dbReference type="ARBA" id="ARBA00022801"/>
    </source>
</evidence>
<dbReference type="GO" id="GO:0005975">
    <property type="term" value="P:carbohydrate metabolic process"/>
    <property type="evidence" value="ECO:0007669"/>
    <property type="project" value="InterPro"/>
</dbReference>
<dbReference type="Gene3D" id="3.30.379.10">
    <property type="entry name" value="Chitobiase/beta-hexosaminidase domain 2-like"/>
    <property type="match status" value="1"/>
</dbReference>
<comment type="similarity">
    <text evidence="2">Belongs to the glycosyl hydrolase 20 family.</text>
</comment>
<evidence type="ECO:0000256" key="2">
    <source>
        <dbReference type="ARBA" id="ARBA00006285"/>
    </source>
</evidence>
<evidence type="ECO:0000313" key="9">
    <source>
        <dbReference type="EMBL" id="TGV04613.1"/>
    </source>
</evidence>
<dbReference type="InterPro" id="IPR015882">
    <property type="entry name" value="HEX_bac_N"/>
</dbReference>
<dbReference type="GO" id="GO:0016020">
    <property type="term" value="C:membrane"/>
    <property type="evidence" value="ECO:0007669"/>
    <property type="project" value="TreeGrafter"/>
</dbReference>
<dbReference type="Pfam" id="PF02838">
    <property type="entry name" value="Glyco_hydro_20b"/>
    <property type="match status" value="1"/>
</dbReference>
<comment type="catalytic activity">
    <reaction evidence="1">
        <text>Hydrolysis of terminal non-reducing N-acetyl-D-hexosamine residues in N-acetyl-beta-D-hexosaminides.</text>
        <dbReference type="EC" id="3.2.1.52"/>
    </reaction>
</comment>
<accession>A0A4S1E2N4</accession>
<evidence type="ECO:0000256" key="3">
    <source>
        <dbReference type="ARBA" id="ARBA00012663"/>
    </source>
</evidence>
<evidence type="ECO:0000259" key="8">
    <source>
        <dbReference type="Pfam" id="PF02838"/>
    </source>
</evidence>
<keyword evidence="4" id="KW-0378">Hydrolase</keyword>
<dbReference type="InterPro" id="IPR017853">
    <property type="entry name" value="GH"/>
</dbReference>
<sequence>MKFYTIYLALLIPIVFIQCKQTATHEINIIPKPHEYVVSKGTFKINNKTKIVVLNNSLTPLAHFLTDQIYKVSGLTLNVAAEYTENNNNIILGYDNNLGEEEYKLIIEKKVHIEASNYNSAAMAAATLMQLINITEDQVGFPNISISDKPDYKYRSVMLDLARFWHPMETVKEIIDLLWFYKIKYLHLHLSDNRRFTFPLDAFPNLKTVNEDGSREYYTLEELEYLVEYARKRGVTIIPEIDLPGHSTQLWSKYPEVFGSIDPKTNKPKTLYVINMAKEETYKAVELIINQLAKVFYTSPYIHIGGDEVYLQPIKELPEYKTYCKKQGLKAALAGNANELFCHFINRLNGMVKKTGKKTIVWEGFHNTGAGDVQIDKDITVIVWNTTYNHPENLLNNGFEIINSTWIPWYQVEAMNFAPNPEIAYDWDLGDWTHWEDDIEDIQLSSKKGILGAQISFWEQNYNKVIEVLKDRVPVLSERLWNNENSTDYINYHKRFISTNSTYDKLFMPIEIKGTQLINKEGFHFEDKTDIIISAKGKGYIKYAYSNQWGLPSEYLTYTEPFEIKNSGLITAQLFDESNKAIGYPVQQYITKIEPIYNYKVYESTHEANKIPDFSTSRLLREGVTGKMNNVRLKEINRDLFAKVKKEGHIDTRFEGLYNPYGLELLGNLEIPSDGSYQWQLQTWDGLAELYIDGKLICKGENFKNEPEFFTVNFKEGNYPFQIKYFYKNIQNQLSILYRKEGDGNYNHFEELVVPLK</sequence>
<dbReference type="Gene3D" id="3.20.20.80">
    <property type="entry name" value="Glycosidases"/>
    <property type="match status" value="1"/>
</dbReference>
<dbReference type="InterPro" id="IPR029018">
    <property type="entry name" value="Hex-like_dom2"/>
</dbReference>
<evidence type="ECO:0000313" key="10">
    <source>
        <dbReference type="Proteomes" id="UP000307602"/>
    </source>
</evidence>
<dbReference type="PANTHER" id="PTHR22600:SF57">
    <property type="entry name" value="BETA-N-ACETYLHEXOSAMINIDASE"/>
    <property type="match status" value="1"/>
</dbReference>
<feature type="domain" description="Beta-hexosaminidase bacterial type N-terminal" evidence="8">
    <location>
        <begin position="27"/>
        <end position="148"/>
    </location>
</feature>
<dbReference type="GO" id="GO:0030203">
    <property type="term" value="P:glycosaminoglycan metabolic process"/>
    <property type="evidence" value="ECO:0007669"/>
    <property type="project" value="TreeGrafter"/>
</dbReference>
<dbReference type="InterPro" id="IPR015883">
    <property type="entry name" value="Glyco_hydro_20_cat"/>
</dbReference>
<name>A0A4S1E2N4_9FLAO</name>
<dbReference type="PRINTS" id="PR00738">
    <property type="entry name" value="GLHYDRLASE20"/>
</dbReference>
<dbReference type="SUPFAM" id="SSF55545">
    <property type="entry name" value="beta-N-acetylhexosaminidase-like domain"/>
    <property type="match status" value="1"/>
</dbReference>
<keyword evidence="10" id="KW-1185">Reference proteome</keyword>
<dbReference type="AlphaFoldDB" id="A0A4S1E2N4"/>